<protein>
    <recommendedName>
        <fullName evidence="1">Calcineurin-like phosphoesterase domain-containing protein</fullName>
    </recommendedName>
</protein>
<dbReference type="AlphaFoldDB" id="B9TDQ2"/>
<dbReference type="InterPro" id="IPR029052">
    <property type="entry name" value="Metallo-depent_PP-like"/>
</dbReference>
<dbReference type="PANTHER" id="PTHR30337:SF7">
    <property type="entry name" value="PHOSPHOESTERASE"/>
    <property type="match status" value="1"/>
</dbReference>
<proteinExistence type="predicted"/>
<dbReference type="GO" id="GO:0016787">
    <property type="term" value="F:hydrolase activity"/>
    <property type="evidence" value="ECO:0007669"/>
    <property type="project" value="InterPro"/>
</dbReference>
<evidence type="ECO:0000259" key="1">
    <source>
        <dbReference type="Pfam" id="PF00149"/>
    </source>
</evidence>
<organism evidence="2 3">
    <name type="scientific">Ricinus communis</name>
    <name type="common">Castor bean</name>
    <dbReference type="NCBI Taxonomy" id="3988"/>
    <lineage>
        <taxon>Eukaryota</taxon>
        <taxon>Viridiplantae</taxon>
        <taxon>Streptophyta</taxon>
        <taxon>Embryophyta</taxon>
        <taxon>Tracheophyta</taxon>
        <taxon>Spermatophyta</taxon>
        <taxon>Magnoliopsida</taxon>
        <taxon>eudicotyledons</taxon>
        <taxon>Gunneridae</taxon>
        <taxon>Pentapetalae</taxon>
        <taxon>rosids</taxon>
        <taxon>fabids</taxon>
        <taxon>Malpighiales</taxon>
        <taxon>Euphorbiaceae</taxon>
        <taxon>Acalyphoideae</taxon>
        <taxon>Acalypheae</taxon>
        <taxon>Ricinus</taxon>
    </lineage>
</organism>
<evidence type="ECO:0000313" key="2">
    <source>
        <dbReference type="EMBL" id="EEF26014.1"/>
    </source>
</evidence>
<dbReference type="SUPFAM" id="SSF56300">
    <property type="entry name" value="Metallo-dependent phosphatases"/>
    <property type="match status" value="1"/>
</dbReference>
<dbReference type="Gene3D" id="3.60.21.10">
    <property type="match status" value="1"/>
</dbReference>
<evidence type="ECO:0000313" key="3">
    <source>
        <dbReference type="Proteomes" id="UP000008311"/>
    </source>
</evidence>
<dbReference type="EMBL" id="EQ978372">
    <property type="protein sequence ID" value="EEF26014.1"/>
    <property type="molecule type" value="Genomic_DNA"/>
</dbReference>
<dbReference type="Pfam" id="PF00149">
    <property type="entry name" value="Metallophos"/>
    <property type="match status" value="1"/>
</dbReference>
<feature type="non-terminal residue" evidence="2">
    <location>
        <position position="116"/>
    </location>
</feature>
<dbReference type="InParanoid" id="B9TDQ2"/>
<reference evidence="3" key="1">
    <citation type="journal article" date="2010" name="Nat. Biotechnol.">
        <title>Draft genome sequence of the oilseed species Ricinus communis.</title>
        <authorList>
            <person name="Chan A.P."/>
            <person name="Crabtree J."/>
            <person name="Zhao Q."/>
            <person name="Lorenzi H."/>
            <person name="Orvis J."/>
            <person name="Puiu D."/>
            <person name="Melake-Berhan A."/>
            <person name="Jones K.M."/>
            <person name="Redman J."/>
            <person name="Chen G."/>
            <person name="Cahoon E.B."/>
            <person name="Gedil M."/>
            <person name="Stanke M."/>
            <person name="Haas B.J."/>
            <person name="Wortman J.R."/>
            <person name="Fraser-Liggett C.M."/>
            <person name="Ravel J."/>
            <person name="Rabinowicz P.D."/>
        </authorList>
    </citation>
    <scope>NUCLEOTIDE SEQUENCE [LARGE SCALE GENOMIC DNA]</scope>
    <source>
        <strain evidence="3">cv. Hale</strain>
    </source>
</reference>
<keyword evidence="3" id="KW-1185">Reference proteome</keyword>
<gene>
    <name evidence="2" type="ORF">RCOM_1889860</name>
</gene>
<dbReference type="PANTHER" id="PTHR30337">
    <property type="entry name" value="COMPONENT OF ATP-DEPENDENT DSDNA EXONUCLEASE"/>
    <property type="match status" value="1"/>
</dbReference>
<feature type="domain" description="Calcineurin-like phosphoesterase" evidence="1">
    <location>
        <begin position="49"/>
        <end position="110"/>
    </location>
</feature>
<dbReference type="Proteomes" id="UP000008311">
    <property type="component" value="Unassembled WGS sequence"/>
</dbReference>
<dbReference type="InterPro" id="IPR004843">
    <property type="entry name" value="Calcineurin-like_PHP"/>
</dbReference>
<name>B9TDQ2_RICCO</name>
<accession>B9TDQ2</accession>
<dbReference type="InterPro" id="IPR050535">
    <property type="entry name" value="DNA_Repair-Maintenance_Comp"/>
</dbReference>
<sequence>MEARHQDALCPDASLSSTRPAFRLESTSGIGGPMGARVDDPSFNRGVNMRFIHAADIHLDSPLHGLSAYADAPAAMLRNSTREAFSSLVATAIDESVDFVVIAGDLYDGTWRDHNT</sequence>